<evidence type="ECO:0000256" key="1">
    <source>
        <dbReference type="SAM" id="SignalP"/>
    </source>
</evidence>
<feature type="signal peptide" evidence="1">
    <location>
        <begin position="1"/>
        <end position="23"/>
    </location>
</feature>
<proteinExistence type="predicted"/>
<evidence type="ECO:0000313" key="2">
    <source>
        <dbReference type="EMBL" id="JAH35704.1"/>
    </source>
</evidence>
<dbReference type="EMBL" id="GBXM01072873">
    <property type="protein sequence ID" value="JAH35704.1"/>
    <property type="molecule type" value="Transcribed_RNA"/>
</dbReference>
<dbReference type="AlphaFoldDB" id="A0A0E9S2P4"/>
<reference evidence="2" key="1">
    <citation type="submission" date="2014-11" db="EMBL/GenBank/DDBJ databases">
        <authorList>
            <person name="Amaro Gonzalez C."/>
        </authorList>
    </citation>
    <scope>NUCLEOTIDE SEQUENCE</scope>
</reference>
<name>A0A0E9S2P4_ANGAN</name>
<reference evidence="2" key="2">
    <citation type="journal article" date="2015" name="Fish Shellfish Immunol.">
        <title>Early steps in the European eel (Anguilla anguilla)-Vibrio vulnificus interaction in the gills: Role of the RtxA13 toxin.</title>
        <authorList>
            <person name="Callol A."/>
            <person name="Pajuelo D."/>
            <person name="Ebbesson L."/>
            <person name="Teles M."/>
            <person name="MacKenzie S."/>
            <person name="Amaro C."/>
        </authorList>
    </citation>
    <scope>NUCLEOTIDE SEQUENCE</scope>
</reference>
<sequence>MFLFSGLLCFGTLSCCKINYTSASVHGQKTEDSQVFSGAE</sequence>
<protein>
    <submittedName>
        <fullName evidence="2">Uncharacterized protein</fullName>
    </submittedName>
</protein>
<accession>A0A0E9S2P4</accession>
<organism evidence="2">
    <name type="scientific">Anguilla anguilla</name>
    <name type="common">European freshwater eel</name>
    <name type="synonym">Muraena anguilla</name>
    <dbReference type="NCBI Taxonomy" id="7936"/>
    <lineage>
        <taxon>Eukaryota</taxon>
        <taxon>Metazoa</taxon>
        <taxon>Chordata</taxon>
        <taxon>Craniata</taxon>
        <taxon>Vertebrata</taxon>
        <taxon>Euteleostomi</taxon>
        <taxon>Actinopterygii</taxon>
        <taxon>Neopterygii</taxon>
        <taxon>Teleostei</taxon>
        <taxon>Anguilliformes</taxon>
        <taxon>Anguillidae</taxon>
        <taxon>Anguilla</taxon>
    </lineage>
</organism>
<keyword evidence="1" id="KW-0732">Signal</keyword>
<feature type="chain" id="PRO_5002431961" evidence="1">
    <location>
        <begin position="24"/>
        <end position="40"/>
    </location>
</feature>